<keyword evidence="2" id="KW-1185">Reference proteome</keyword>
<proteinExistence type="predicted"/>
<dbReference type="EMBL" id="AP018738">
    <property type="protein sequence ID" value="BBE51030.1"/>
    <property type="molecule type" value="Genomic_DNA"/>
</dbReference>
<evidence type="ECO:0000313" key="2">
    <source>
        <dbReference type="Proteomes" id="UP000033070"/>
    </source>
</evidence>
<evidence type="ECO:0000313" key="1">
    <source>
        <dbReference type="EMBL" id="BBE51030.1"/>
    </source>
</evidence>
<sequence>MNASNINSLIADASATNMRVALELLFSPHANPVFGASKAVEHEVAAFNALKQLGYLTQSPDEFELVEKLRVTKAKARTLLYQAALREAGDANAGKQELRNILINPLLACDGDIYLIEVPHPLTMDRLRHRIRQLGHLSDGSFSGNVARIKRSALTDLIESLIPQEERAEVVTRLRGKGYQGIDFRSVVQAFLKKAGAKVAGEVGDEVAGNVGESISALFERTWGRLINA</sequence>
<accession>A0A2Z6GC74</accession>
<protein>
    <submittedName>
        <fullName evidence="1">Uncharacterized protein</fullName>
    </submittedName>
</protein>
<dbReference type="OrthoDB" id="1493121at2"/>
<dbReference type="Proteomes" id="UP000033070">
    <property type="component" value="Chromosome"/>
</dbReference>
<dbReference type="STRING" id="1188319.OYT1_02500"/>
<organism evidence="1 2">
    <name type="scientific">Ferriphaselus amnicola</name>
    <dbReference type="NCBI Taxonomy" id="1188319"/>
    <lineage>
        <taxon>Bacteria</taxon>
        <taxon>Pseudomonadati</taxon>
        <taxon>Pseudomonadota</taxon>
        <taxon>Betaproteobacteria</taxon>
        <taxon>Nitrosomonadales</taxon>
        <taxon>Gallionellaceae</taxon>
        <taxon>Ferriphaselus</taxon>
    </lineage>
</organism>
<name>A0A2Z6GC74_9PROT</name>
<reference evidence="1 2" key="1">
    <citation type="submission" date="2018-06" db="EMBL/GenBank/DDBJ databases">
        <title>OYT1 Genome Sequencing.</title>
        <authorList>
            <person name="Kato S."/>
            <person name="Itoh T."/>
            <person name="Ohkuma M."/>
        </authorList>
    </citation>
    <scope>NUCLEOTIDE SEQUENCE [LARGE SCALE GENOMIC DNA]</scope>
    <source>
        <strain evidence="1 2">OYT1</strain>
    </source>
</reference>
<dbReference type="AlphaFoldDB" id="A0A2Z6GC74"/>
<gene>
    <name evidence="1" type="ORF">OYT1_ch1476</name>
</gene>
<dbReference type="KEGG" id="fam:OYT1_ch1476"/>
<dbReference type="RefSeq" id="WP_062627596.1">
    <property type="nucleotide sequence ID" value="NZ_AP018738.1"/>
</dbReference>